<reference evidence="1" key="1">
    <citation type="submission" date="2018-11" db="EMBL/GenBank/DDBJ databases">
        <authorList>
            <consortium name="Pathogen Informatics"/>
        </authorList>
    </citation>
    <scope>NUCLEOTIDE SEQUENCE</scope>
</reference>
<evidence type="ECO:0000313" key="2">
    <source>
        <dbReference type="Proteomes" id="UP000784294"/>
    </source>
</evidence>
<protein>
    <submittedName>
        <fullName evidence="1">Uncharacterized protein</fullName>
    </submittedName>
</protein>
<dbReference type="AlphaFoldDB" id="A0A3S5A5I9"/>
<evidence type="ECO:0000313" key="1">
    <source>
        <dbReference type="EMBL" id="VEL20416.1"/>
    </source>
</evidence>
<name>A0A3S5A5I9_9PLAT</name>
<dbReference type="Proteomes" id="UP000784294">
    <property type="component" value="Unassembled WGS sequence"/>
</dbReference>
<keyword evidence="2" id="KW-1185">Reference proteome</keyword>
<gene>
    <name evidence="1" type="ORF">PXEA_LOCUS13856</name>
</gene>
<sequence>MNFNSQEQAIGGLTTTLVRFMSGQEVWITKVKSLECQLTSKVTPDERLDEVLWFELLPSLVSSSTLITP</sequence>
<organism evidence="1 2">
    <name type="scientific">Protopolystoma xenopodis</name>
    <dbReference type="NCBI Taxonomy" id="117903"/>
    <lineage>
        <taxon>Eukaryota</taxon>
        <taxon>Metazoa</taxon>
        <taxon>Spiralia</taxon>
        <taxon>Lophotrochozoa</taxon>
        <taxon>Platyhelminthes</taxon>
        <taxon>Monogenea</taxon>
        <taxon>Polyopisthocotylea</taxon>
        <taxon>Polystomatidea</taxon>
        <taxon>Polystomatidae</taxon>
        <taxon>Protopolystoma</taxon>
    </lineage>
</organism>
<proteinExistence type="predicted"/>
<accession>A0A3S5A5I9</accession>
<comment type="caution">
    <text evidence="1">The sequence shown here is derived from an EMBL/GenBank/DDBJ whole genome shotgun (WGS) entry which is preliminary data.</text>
</comment>
<dbReference type="EMBL" id="CAAALY010046395">
    <property type="protein sequence ID" value="VEL20416.1"/>
    <property type="molecule type" value="Genomic_DNA"/>
</dbReference>